<dbReference type="RefSeq" id="WP_097652482.1">
    <property type="nucleotide sequence ID" value="NZ_LYXE01000083.1"/>
</dbReference>
<protein>
    <submittedName>
        <fullName evidence="2">Uncharacterized protein</fullName>
    </submittedName>
</protein>
<dbReference type="AlphaFoldDB" id="A0A2H3L2Y8"/>
<keyword evidence="1" id="KW-0472">Membrane</keyword>
<feature type="transmembrane region" description="Helical" evidence="1">
    <location>
        <begin position="6"/>
        <end position="26"/>
    </location>
</feature>
<comment type="caution">
    <text evidence="2">The sequence shown here is derived from an EMBL/GenBank/DDBJ whole genome shotgun (WGS) entry which is preliminary data.</text>
</comment>
<keyword evidence="3" id="KW-1185">Reference proteome</keyword>
<evidence type="ECO:0000313" key="3">
    <source>
        <dbReference type="Proteomes" id="UP000220922"/>
    </source>
</evidence>
<dbReference type="OrthoDB" id="161028at2"/>
<evidence type="ECO:0000313" key="2">
    <source>
        <dbReference type="EMBL" id="PDV99127.1"/>
    </source>
</evidence>
<name>A0A2H3L2Y8_9CHLR</name>
<evidence type="ECO:0000256" key="1">
    <source>
        <dbReference type="SAM" id="Phobius"/>
    </source>
</evidence>
<reference evidence="2 3" key="1">
    <citation type="submission" date="2016-05" db="EMBL/GenBank/DDBJ databases">
        <authorList>
            <person name="Lavstsen T."/>
            <person name="Jespersen J.S."/>
        </authorList>
    </citation>
    <scope>NUCLEOTIDE SEQUENCE [LARGE SCALE GENOMIC DNA]</scope>
    <source>
        <strain evidence="2 3">B7-9</strain>
    </source>
</reference>
<dbReference type="Proteomes" id="UP000220922">
    <property type="component" value="Unassembled WGS sequence"/>
</dbReference>
<keyword evidence="1" id="KW-1133">Transmembrane helix</keyword>
<gene>
    <name evidence="2" type="ORF">A9Q02_13705</name>
</gene>
<dbReference type="EMBL" id="LYXE01000083">
    <property type="protein sequence ID" value="PDV99127.1"/>
    <property type="molecule type" value="Genomic_DNA"/>
</dbReference>
<proteinExistence type="predicted"/>
<accession>A0A2H3L2Y8</accession>
<feature type="transmembrane region" description="Helical" evidence="1">
    <location>
        <begin position="38"/>
        <end position="64"/>
    </location>
</feature>
<organism evidence="2 3">
    <name type="scientific">Candidatus Chloroploca asiatica</name>
    <dbReference type="NCBI Taxonomy" id="1506545"/>
    <lineage>
        <taxon>Bacteria</taxon>
        <taxon>Bacillati</taxon>
        <taxon>Chloroflexota</taxon>
        <taxon>Chloroflexia</taxon>
        <taxon>Chloroflexales</taxon>
        <taxon>Chloroflexineae</taxon>
        <taxon>Oscillochloridaceae</taxon>
        <taxon>Candidatus Chloroploca</taxon>
    </lineage>
</organism>
<keyword evidence="1" id="KW-0812">Transmembrane</keyword>
<sequence>MLKWVGIGFGIIMLGLIALIVGLALAPVEIRQAFRDIFIVLLGLFTLVGVILMIAVLLGLFYILNRIDRLARGTLVPKVDESIVKLNEVLDSTRTLANNVRDSSATVTGSTTFVAERVVSPVIRIASLATGVRAAATTLARRGAPESIAEQIAAQQNGDLNGTQGR</sequence>